<organism evidence="2 3">
    <name type="scientific">Chitinophaga silvisoli</name>
    <dbReference type="NCBI Taxonomy" id="2291814"/>
    <lineage>
        <taxon>Bacteria</taxon>
        <taxon>Pseudomonadati</taxon>
        <taxon>Bacteroidota</taxon>
        <taxon>Chitinophagia</taxon>
        <taxon>Chitinophagales</taxon>
        <taxon>Chitinophagaceae</taxon>
        <taxon>Chitinophaga</taxon>
    </lineage>
</organism>
<dbReference type="AlphaFoldDB" id="A0A3E1NXL5"/>
<accession>A0A3E1NXL5</accession>
<proteinExistence type="predicted"/>
<dbReference type="GO" id="GO:0006814">
    <property type="term" value="P:sodium ion transport"/>
    <property type="evidence" value="ECO:0007669"/>
    <property type="project" value="InterPro"/>
</dbReference>
<dbReference type="GO" id="GO:0006885">
    <property type="term" value="P:regulation of pH"/>
    <property type="evidence" value="ECO:0007669"/>
    <property type="project" value="InterPro"/>
</dbReference>
<dbReference type="InterPro" id="IPR004670">
    <property type="entry name" value="NhaA"/>
</dbReference>
<comment type="caution">
    <text evidence="2">The sequence shown here is derived from an EMBL/GenBank/DDBJ whole genome shotgun (WGS) entry which is preliminary data.</text>
</comment>
<keyword evidence="1" id="KW-0812">Transmembrane</keyword>
<keyword evidence="1" id="KW-1133">Transmembrane helix</keyword>
<feature type="transmembrane region" description="Helical" evidence="1">
    <location>
        <begin position="33"/>
        <end position="54"/>
    </location>
</feature>
<dbReference type="InterPro" id="IPR023171">
    <property type="entry name" value="Na/H_antiporter_dom_sf"/>
</dbReference>
<reference evidence="2 3" key="1">
    <citation type="submission" date="2018-08" db="EMBL/GenBank/DDBJ databases">
        <title>Chitinophaga sp. K20C18050901, a novel bacterium isolated from forest soil.</title>
        <authorList>
            <person name="Wang C."/>
        </authorList>
    </citation>
    <scope>NUCLEOTIDE SEQUENCE [LARGE SCALE GENOMIC DNA]</scope>
    <source>
        <strain evidence="2 3">K20C18050901</strain>
    </source>
</reference>
<gene>
    <name evidence="2" type="ORF">DXN04_23705</name>
</gene>
<dbReference type="Pfam" id="PF06965">
    <property type="entry name" value="Na_H_antiport_1"/>
    <property type="match status" value="1"/>
</dbReference>
<dbReference type="EMBL" id="QTJV01000009">
    <property type="protein sequence ID" value="RFM32677.1"/>
    <property type="molecule type" value="Genomic_DNA"/>
</dbReference>
<dbReference type="RefSeq" id="WP_116855871.1">
    <property type="nucleotide sequence ID" value="NZ_QTJV01000009.1"/>
</dbReference>
<dbReference type="Gene3D" id="1.20.1530.10">
    <property type="entry name" value="Na+/H+ antiporter like domain"/>
    <property type="match status" value="1"/>
</dbReference>
<dbReference type="Proteomes" id="UP000261174">
    <property type="component" value="Unassembled WGS sequence"/>
</dbReference>
<protein>
    <submittedName>
        <fullName evidence="2">Uncharacterized protein</fullName>
    </submittedName>
</protein>
<evidence type="ECO:0000313" key="3">
    <source>
        <dbReference type="Proteomes" id="UP000261174"/>
    </source>
</evidence>
<name>A0A3E1NXL5_9BACT</name>
<evidence type="ECO:0000256" key="1">
    <source>
        <dbReference type="SAM" id="Phobius"/>
    </source>
</evidence>
<dbReference type="GO" id="GO:0016020">
    <property type="term" value="C:membrane"/>
    <property type="evidence" value="ECO:0007669"/>
    <property type="project" value="InterPro"/>
</dbReference>
<sequence length="57" mass="6184">MAIVRCRLTGGGIGSTMSILIATLEYTDLKWQVYSRIAVMIASLIAGGGGYFYLPKR</sequence>
<evidence type="ECO:0000313" key="2">
    <source>
        <dbReference type="EMBL" id="RFM32677.1"/>
    </source>
</evidence>
<keyword evidence="1" id="KW-0472">Membrane</keyword>
<keyword evidence="3" id="KW-1185">Reference proteome</keyword>